<dbReference type="AlphaFoldDB" id="A0A9X2PD78"/>
<keyword evidence="2" id="KW-1185">Reference proteome</keyword>
<dbReference type="RefSeq" id="WP_258425265.1">
    <property type="nucleotide sequence ID" value="NZ_JANSUY010000030.1"/>
</dbReference>
<evidence type="ECO:0000313" key="1">
    <source>
        <dbReference type="EMBL" id="MCR9017429.1"/>
    </source>
</evidence>
<gene>
    <name evidence="1" type="ORF">NU887_20500</name>
</gene>
<accession>A0A9X2PD78</accession>
<reference evidence="1" key="1">
    <citation type="submission" date="2022-08" db="EMBL/GenBank/DDBJ databases">
        <authorList>
            <person name="Zhang D."/>
        </authorList>
    </citation>
    <scope>NUCLEOTIDE SEQUENCE</scope>
    <source>
        <strain evidence="1">XJ19-11</strain>
    </source>
</reference>
<evidence type="ECO:0000313" key="2">
    <source>
        <dbReference type="Proteomes" id="UP001142175"/>
    </source>
</evidence>
<protein>
    <submittedName>
        <fullName evidence="1">Uncharacterized protein</fullName>
    </submittedName>
</protein>
<organism evidence="1 2">
    <name type="scientific">Aquiflexum gelatinilyticum</name>
    <dbReference type="NCBI Taxonomy" id="2961943"/>
    <lineage>
        <taxon>Bacteria</taxon>
        <taxon>Pseudomonadati</taxon>
        <taxon>Bacteroidota</taxon>
        <taxon>Cytophagia</taxon>
        <taxon>Cytophagales</taxon>
        <taxon>Cyclobacteriaceae</taxon>
        <taxon>Aquiflexum</taxon>
    </lineage>
</organism>
<dbReference type="EMBL" id="JANSUY010000030">
    <property type="protein sequence ID" value="MCR9017429.1"/>
    <property type="molecule type" value="Genomic_DNA"/>
</dbReference>
<name>A0A9X2PD78_9BACT</name>
<sequence>MKKILFLILILFSFLGKTYSQEKTFFNQTDLGLSIGQVKTDFEGYTERVNFSFQTLNGVWINKYHATGFLVGVDTYPNFTLMPIGLGWRGFLDKGKRHTLFAGMDLGAASTMLEKKVETEWTESWYEGGLFLNPSIGIRRNSKKGKHSSVLSIGYKRQEANFYEGSKEIGFSSFRDASIPPGFISVRKEEYVFNSFVLKWGLIF</sequence>
<comment type="caution">
    <text evidence="1">The sequence shown here is derived from an EMBL/GenBank/DDBJ whole genome shotgun (WGS) entry which is preliminary data.</text>
</comment>
<dbReference type="Proteomes" id="UP001142175">
    <property type="component" value="Unassembled WGS sequence"/>
</dbReference>
<proteinExistence type="predicted"/>